<dbReference type="PROSITE" id="PS50054">
    <property type="entry name" value="TYR_PHOSPHATASE_DUAL"/>
    <property type="match status" value="1"/>
</dbReference>
<keyword evidence="3" id="KW-0904">Protein phosphatase</keyword>
<dbReference type="PROSITE" id="PS00383">
    <property type="entry name" value="TYR_PHOSPHATASE_1"/>
    <property type="match status" value="1"/>
</dbReference>
<dbReference type="CDD" id="cd14498">
    <property type="entry name" value="DSP"/>
    <property type="match status" value="1"/>
</dbReference>
<dbReference type="SMART" id="SM00195">
    <property type="entry name" value="DSPc"/>
    <property type="match status" value="1"/>
</dbReference>
<dbReference type="InterPro" id="IPR000340">
    <property type="entry name" value="Dual-sp_phosphatase_cat-dom"/>
</dbReference>
<gene>
    <name evidence="8" type="ORF">OH76DRAFT_1437767</name>
</gene>
<evidence type="ECO:0000256" key="4">
    <source>
        <dbReference type="ARBA" id="ARBA00047761"/>
    </source>
</evidence>
<dbReference type="GO" id="GO:0004722">
    <property type="term" value="F:protein serine/threonine phosphatase activity"/>
    <property type="evidence" value="ECO:0007669"/>
    <property type="project" value="UniProtKB-EC"/>
</dbReference>
<evidence type="ECO:0000313" key="9">
    <source>
        <dbReference type="Proteomes" id="UP000256964"/>
    </source>
</evidence>
<dbReference type="PROSITE" id="PS50056">
    <property type="entry name" value="TYR_PHOSPHATASE_2"/>
    <property type="match status" value="1"/>
</dbReference>
<reference evidence="8 9" key="1">
    <citation type="journal article" date="2018" name="Biotechnol. Biofuels">
        <title>Integrative visual omics of the white-rot fungus Polyporus brumalis exposes the biotechnological potential of its oxidative enzymes for delignifying raw plant biomass.</title>
        <authorList>
            <person name="Miyauchi S."/>
            <person name="Rancon A."/>
            <person name="Drula E."/>
            <person name="Hage H."/>
            <person name="Chaduli D."/>
            <person name="Favel A."/>
            <person name="Grisel S."/>
            <person name="Henrissat B."/>
            <person name="Herpoel-Gimbert I."/>
            <person name="Ruiz-Duenas F.J."/>
            <person name="Chevret D."/>
            <person name="Hainaut M."/>
            <person name="Lin J."/>
            <person name="Wang M."/>
            <person name="Pangilinan J."/>
            <person name="Lipzen A."/>
            <person name="Lesage-Meessen L."/>
            <person name="Navarro D."/>
            <person name="Riley R."/>
            <person name="Grigoriev I.V."/>
            <person name="Zhou S."/>
            <person name="Raouche S."/>
            <person name="Rosso M.N."/>
        </authorList>
    </citation>
    <scope>NUCLEOTIDE SEQUENCE [LARGE SCALE GENOMIC DNA]</scope>
    <source>
        <strain evidence="8 9">BRFM 1820</strain>
    </source>
</reference>
<comment type="catalytic activity">
    <reaction evidence="5">
        <text>O-phospho-L-threonyl-[protein] + H2O = L-threonyl-[protein] + phosphate</text>
        <dbReference type="Rhea" id="RHEA:47004"/>
        <dbReference type="Rhea" id="RHEA-COMP:11060"/>
        <dbReference type="Rhea" id="RHEA-COMP:11605"/>
        <dbReference type="ChEBI" id="CHEBI:15377"/>
        <dbReference type="ChEBI" id="CHEBI:30013"/>
        <dbReference type="ChEBI" id="CHEBI:43474"/>
        <dbReference type="ChEBI" id="CHEBI:61977"/>
        <dbReference type="EC" id="3.1.3.16"/>
    </reaction>
</comment>
<keyword evidence="9" id="KW-1185">Reference proteome</keyword>
<comment type="catalytic activity">
    <reaction evidence="4">
        <text>O-phospho-L-seryl-[protein] + H2O = L-seryl-[protein] + phosphate</text>
        <dbReference type="Rhea" id="RHEA:20629"/>
        <dbReference type="Rhea" id="RHEA-COMP:9863"/>
        <dbReference type="Rhea" id="RHEA-COMP:11604"/>
        <dbReference type="ChEBI" id="CHEBI:15377"/>
        <dbReference type="ChEBI" id="CHEBI:29999"/>
        <dbReference type="ChEBI" id="CHEBI:43474"/>
        <dbReference type="ChEBI" id="CHEBI:83421"/>
        <dbReference type="EC" id="3.1.3.16"/>
    </reaction>
</comment>
<proteinExistence type="inferred from homology"/>
<accession>A0A371DBV5</accession>
<dbReference type="Pfam" id="PF00782">
    <property type="entry name" value="DSPc"/>
    <property type="match status" value="1"/>
</dbReference>
<dbReference type="SUPFAM" id="SSF52799">
    <property type="entry name" value="(Phosphotyrosine protein) phosphatases II"/>
    <property type="match status" value="1"/>
</dbReference>
<evidence type="ECO:0000256" key="3">
    <source>
        <dbReference type="ARBA" id="ARBA00022912"/>
    </source>
</evidence>
<evidence type="ECO:0000256" key="1">
    <source>
        <dbReference type="ARBA" id="ARBA00008601"/>
    </source>
</evidence>
<dbReference type="Gene3D" id="3.90.190.10">
    <property type="entry name" value="Protein tyrosine phosphatase superfamily"/>
    <property type="match status" value="1"/>
</dbReference>
<dbReference type="GO" id="GO:0007165">
    <property type="term" value="P:signal transduction"/>
    <property type="evidence" value="ECO:0007669"/>
    <property type="project" value="TreeGrafter"/>
</dbReference>
<keyword evidence="2" id="KW-0378">Hydrolase</keyword>
<dbReference type="PANTHER" id="PTHR45948:SF2">
    <property type="entry name" value="DUAL SPECIFICITY PROTEIN PHOSPHATASE"/>
    <property type="match status" value="1"/>
</dbReference>
<organism evidence="8 9">
    <name type="scientific">Lentinus brumalis</name>
    <dbReference type="NCBI Taxonomy" id="2498619"/>
    <lineage>
        <taxon>Eukaryota</taxon>
        <taxon>Fungi</taxon>
        <taxon>Dikarya</taxon>
        <taxon>Basidiomycota</taxon>
        <taxon>Agaricomycotina</taxon>
        <taxon>Agaricomycetes</taxon>
        <taxon>Polyporales</taxon>
        <taxon>Polyporaceae</taxon>
        <taxon>Lentinus</taxon>
    </lineage>
</organism>
<dbReference type="GO" id="GO:0005829">
    <property type="term" value="C:cytosol"/>
    <property type="evidence" value="ECO:0007669"/>
    <property type="project" value="TreeGrafter"/>
</dbReference>
<dbReference type="PANTHER" id="PTHR45948">
    <property type="entry name" value="DUAL SPECIFICITY PROTEIN PHOSPHATASE DDB_G0269404-RELATED"/>
    <property type="match status" value="1"/>
</dbReference>
<comment type="similarity">
    <text evidence="1">Belongs to the protein-tyrosine phosphatase family. Non-receptor class dual specificity subfamily.</text>
</comment>
<protein>
    <submittedName>
        <fullName evidence="8">Phosphatases II</fullName>
    </submittedName>
</protein>
<dbReference type="AlphaFoldDB" id="A0A371DBV5"/>
<dbReference type="InterPro" id="IPR000387">
    <property type="entry name" value="Tyr_Pase_dom"/>
</dbReference>
<dbReference type="InterPro" id="IPR020422">
    <property type="entry name" value="TYR_PHOSPHATASE_DUAL_dom"/>
</dbReference>
<evidence type="ECO:0000259" key="6">
    <source>
        <dbReference type="PROSITE" id="PS50054"/>
    </source>
</evidence>
<evidence type="ECO:0000256" key="2">
    <source>
        <dbReference type="ARBA" id="ARBA00022801"/>
    </source>
</evidence>
<feature type="domain" description="Tyrosine specific protein phosphatases" evidence="7">
    <location>
        <begin position="123"/>
        <end position="185"/>
    </location>
</feature>
<feature type="domain" description="Tyrosine-protein phosphatase" evidence="6">
    <location>
        <begin position="65"/>
        <end position="207"/>
    </location>
</feature>
<sequence>MSVLDSGVLPKYTPPTTLVPEHRSPPRADTVVSMLRSLTVDDFFQRRALRNTCTQRSPLDDFFPQASEIIPGLFVADLYTATSPAVVKELEITHVVSVVQKPDWRYPRNIRHLCVPVEDRTDEDLLRYLDYTVPWIRDALARENGRVLVHCVWGMSRSASVVVAYLIAARSMSLDEALRIVRGRRRIARPNSGFMEQLKVYERVTRMREAQEKRRREQSEREADLDLDGLARRLGISVSVLS</sequence>
<dbReference type="EMBL" id="KZ857401">
    <property type="protein sequence ID" value="RDX50018.1"/>
    <property type="molecule type" value="Genomic_DNA"/>
</dbReference>
<evidence type="ECO:0000313" key="8">
    <source>
        <dbReference type="EMBL" id="RDX50018.1"/>
    </source>
</evidence>
<dbReference type="Proteomes" id="UP000256964">
    <property type="component" value="Unassembled WGS sequence"/>
</dbReference>
<evidence type="ECO:0000259" key="7">
    <source>
        <dbReference type="PROSITE" id="PS50056"/>
    </source>
</evidence>
<name>A0A371DBV5_9APHY</name>
<dbReference type="InterPro" id="IPR029021">
    <property type="entry name" value="Prot-tyrosine_phosphatase-like"/>
</dbReference>
<evidence type="ECO:0000256" key="5">
    <source>
        <dbReference type="ARBA" id="ARBA00048336"/>
    </source>
</evidence>
<dbReference type="OrthoDB" id="2017893at2759"/>
<dbReference type="STRING" id="139420.A0A371DBV5"/>
<dbReference type="GO" id="GO:0004725">
    <property type="term" value="F:protein tyrosine phosphatase activity"/>
    <property type="evidence" value="ECO:0007669"/>
    <property type="project" value="TreeGrafter"/>
</dbReference>
<dbReference type="InterPro" id="IPR016130">
    <property type="entry name" value="Tyr_Pase_AS"/>
</dbReference>